<name>A0AAV1TRL3_9STRA</name>
<comment type="caution">
    <text evidence="1">The sequence shown here is derived from an EMBL/GenBank/DDBJ whole genome shotgun (WGS) entry which is preliminary data.</text>
</comment>
<dbReference type="AlphaFoldDB" id="A0AAV1TRL3"/>
<accession>A0AAV1TRL3</accession>
<gene>
    <name evidence="1" type="ORF">PM001_LOCUS10206</name>
</gene>
<reference evidence="1" key="1">
    <citation type="submission" date="2024-01" db="EMBL/GenBank/DDBJ databases">
        <authorList>
            <person name="Webb A."/>
        </authorList>
    </citation>
    <scope>NUCLEOTIDE SEQUENCE</scope>
    <source>
        <strain evidence="1">Pm1</strain>
    </source>
</reference>
<dbReference type="Proteomes" id="UP001162060">
    <property type="component" value="Unassembled WGS sequence"/>
</dbReference>
<evidence type="ECO:0000313" key="2">
    <source>
        <dbReference type="Proteomes" id="UP001162060"/>
    </source>
</evidence>
<evidence type="ECO:0000313" key="1">
    <source>
        <dbReference type="EMBL" id="CAK7925056.1"/>
    </source>
</evidence>
<proteinExistence type="predicted"/>
<dbReference type="EMBL" id="CAKLBY020000086">
    <property type="protein sequence ID" value="CAK7925056.1"/>
    <property type="molecule type" value="Genomic_DNA"/>
</dbReference>
<organism evidence="1 2">
    <name type="scientific">Peronospora matthiolae</name>
    <dbReference type="NCBI Taxonomy" id="2874970"/>
    <lineage>
        <taxon>Eukaryota</taxon>
        <taxon>Sar</taxon>
        <taxon>Stramenopiles</taxon>
        <taxon>Oomycota</taxon>
        <taxon>Peronosporomycetes</taxon>
        <taxon>Peronosporales</taxon>
        <taxon>Peronosporaceae</taxon>
        <taxon>Peronospora</taxon>
    </lineage>
</organism>
<sequence length="32" mass="3829">MRQCPDVDVYMPARFLNHGYCEDSTVYTKFLE</sequence>
<protein>
    <submittedName>
        <fullName evidence="1">Uncharacterized protein</fullName>
    </submittedName>
</protein>